<name>A0A4Q9MGH5_9APHY</name>
<accession>A0A4Q9MGH5</accession>
<gene>
    <name evidence="1" type="ORF">BD311DRAFT_809556</name>
</gene>
<proteinExistence type="predicted"/>
<protein>
    <recommendedName>
        <fullName evidence="2">BTB domain-containing protein</fullName>
    </recommendedName>
</protein>
<dbReference type="AlphaFoldDB" id="A0A4Q9MGH5"/>
<evidence type="ECO:0000313" key="1">
    <source>
        <dbReference type="EMBL" id="TBU24966.1"/>
    </source>
</evidence>
<dbReference type="OrthoDB" id="3265815at2759"/>
<organism evidence="1">
    <name type="scientific">Dichomitus squalens</name>
    <dbReference type="NCBI Taxonomy" id="114155"/>
    <lineage>
        <taxon>Eukaryota</taxon>
        <taxon>Fungi</taxon>
        <taxon>Dikarya</taxon>
        <taxon>Basidiomycota</taxon>
        <taxon>Agaricomycotina</taxon>
        <taxon>Agaricomycetes</taxon>
        <taxon>Polyporales</taxon>
        <taxon>Polyporaceae</taxon>
        <taxon>Dichomitus</taxon>
    </lineage>
</organism>
<dbReference type="EMBL" id="ML143469">
    <property type="protein sequence ID" value="TBU24966.1"/>
    <property type="molecule type" value="Genomic_DNA"/>
</dbReference>
<evidence type="ECO:0008006" key="2">
    <source>
        <dbReference type="Google" id="ProtNLM"/>
    </source>
</evidence>
<dbReference type="Proteomes" id="UP000292957">
    <property type="component" value="Unassembled WGS sequence"/>
</dbReference>
<reference evidence="1" key="1">
    <citation type="submission" date="2019-01" db="EMBL/GenBank/DDBJ databases">
        <title>Draft genome sequences of three monokaryotic isolates of the white-rot basidiomycete fungus Dichomitus squalens.</title>
        <authorList>
            <consortium name="DOE Joint Genome Institute"/>
            <person name="Lopez S.C."/>
            <person name="Andreopoulos B."/>
            <person name="Pangilinan J."/>
            <person name="Lipzen A."/>
            <person name="Riley R."/>
            <person name="Ahrendt S."/>
            <person name="Ng V."/>
            <person name="Barry K."/>
            <person name="Daum C."/>
            <person name="Grigoriev I.V."/>
            <person name="Hilden K.S."/>
            <person name="Makela M.R."/>
            <person name="de Vries R.P."/>
        </authorList>
    </citation>
    <scope>NUCLEOTIDE SEQUENCE [LARGE SCALE GENOMIC DNA]</scope>
    <source>
        <strain evidence="1">OM18370.1</strain>
    </source>
</reference>
<sequence length="301" mass="33335">MTIAIKDSAPKVPMQSPFGPSHEAAGTLPDLVLITADKVAFYTHRRRLSHASSNSFGGLLFDTSDSIHVPESGTCIDLALRIMYGFPCAQLVPALEDILDAVAALTKYGISVQKLAAPFLPLYQLILAYAPHRSIEVYALAGHYGLEELAVAVSSHLLAYDTSMLSDELSIEMGPIYIRRLFELHAHRRNALRNIVLRLPTMHPRTNECTEDTQWQLTQAWAYAAAEIVWEALPSDSRLTLLSAWRRSLNAAIPLIGMSPCALQSAFEKNGTLIQCHDCREMLHDGIQEAMHEWSSVRSTI</sequence>